<dbReference type="InterPro" id="IPR004839">
    <property type="entry name" value="Aminotransferase_I/II_large"/>
</dbReference>
<evidence type="ECO:0000256" key="2">
    <source>
        <dbReference type="ARBA" id="ARBA00022898"/>
    </source>
</evidence>
<reference evidence="4 5" key="1">
    <citation type="submission" date="2021-06" db="EMBL/GenBank/DDBJ databases">
        <authorList>
            <person name="Sun Q."/>
            <person name="Li D."/>
        </authorList>
    </citation>
    <scope>NUCLEOTIDE SEQUENCE [LARGE SCALE GENOMIC DNA]</scope>
    <source>
        <strain evidence="4 5">N19</strain>
    </source>
</reference>
<comment type="cofactor">
    <cofactor evidence="1">
        <name>pyridoxal 5'-phosphate</name>
        <dbReference type="ChEBI" id="CHEBI:597326"/>
    </cofactor>
</comment>
<organism evidence="4 5">
    <name type="scientific">Intestinibacter bartlettii</name>
    <dbReference type="NCBI Taxonomy" id="261299"/>
    <lineage>
        <taxon>Bacteria</taxon>
        <taxon>Bacillati</taxon>
        <taxon>Bacillota</taxon>
        <taxon>Clostridia</taxon>
        <taxon>Peptostreptococcales</taxon>
        <taxon>Peptostreptococcaceae</taxon>
        <taxon>Intestinibacter</taxon>
    </lineage>
</organism>
<accession>A0ABS6DYA3</accession>
<keyword evidence="5" id="KW-1185">Reference proteome</keyword>
<evidence type="ECO:0000259" key="3">
    <source>
        <dbReference type="Pfam" id="PF00155"/>
    </source>
</evidence>
<comment type="caution">
    <text evidence="4">The sequence shown here is derived from an EMBL/GenBank/DDBJ whole genome shotgun (WGS) entry which is preliminary data.</text>
</comment>
<protein>
    <submittedName>
        <fullName evidence="4">Aminotransferase class I/II-fold pyridoxal phosphate-dependent enzyme</fullName>
    </submittedName>
</protein>
<dbReference type="Pfam" id="PF00155">
    <property type="entry name" value="Aminotran_1_2"/>
    <property type="match status" value="1"/>
</dbReference>
<dbReference type="CDD" id="cd00609">
    <property type="entry name" value="AAT_like"/>
    <property type="match status" value="1"/>
</dbReference>
<dbReference type="EMBL" id="JAHLOQ010000030">
    <property type="protein sequence ID" value="MBU5336825.1"/>
    <property type="molecule type" value="Genomic_DNA"/>
</dbReference>
<keyword evidence="2" id="KW-0663">Pyridoxal phosphate</keyword>
<keyword evidence="4" id="KW-0032">Aminotransferase</keyword>
<evidence type="ECO:0000313" key="5">
    <source>
        <dbReference type="Proteomes" id="UP001196301"/>
    </source>
</evidence>
<dbReference type="PANTHER" id="PTHR42885:SF1">
    <property type="entry name" value="THREONINE-PHOSPHATE DECARBOXYLASE"/>
    <property type="match status" value="1"/>
</dbReference>
<proteinExistence type="predicted"/>
<keyword evidence="4" id="KW-0808">Transferase</keyword>
<sequence length="358" mass="41097">MSVNHGANLYDLSSKYGFSKDEFMDFSSNINPFGTSNKAKEYIINNINMVSMYPDPEYVDLKQAISTYCNCLSDNIVLGSGATELISSFIKTVNPQSTLLISPAYSEYEHELNKIDCEIVKYFSKEEDNFIIDVKKLVEAINKNNYDLAIICNPNNPTGFAFSRNEIEYILQNTNCYVMIDETYVEFTDTNIYSCTKLVDNYNKLFVIRGTSKFFSTPGIRLGYGLIGDKEVKEKINKNLDLWNINIIAASMGEIMFLDNQFISTTIDAMLRERDYLTNSLSSINDLTVYPSKGNFILCKISSEKFTAKELREKLLPKKIIIRDCDSFEGLSEYYFRVCILKPEENRLLIKNLKNLFR</sequence>
<dbReference type="Proteomes" id="UP001196301">
    <property type="component" value="Unassembled WGS sequence"/>
</dbReference>
<evidence type="ECO:0000256" key="1">
    <source>
        <dbReference type="ARBA" id="ARBA00001933"/>
    </source>
</evidence>
<feature type="domain" description="Aminotransferase class I/classII large" evidence="3">
    <location>
        <begin position="22"/>
        <end position="352"/>
    </location>
</feature>
<gene>
    <name evidence="4" type="ORF">KQI20_10275</name>
</gene>
<dbReference type="GO" id="GO:0008483">
    <property type="term" value="F:transaminase activity"/>
    <property type="evidence" value="ECO:0007669"/>
    <property type="project" value="UniProtKB-KW"/>
</dbReference>
<dbReference type="RefSeq" id="WP_216570662.1">
    <property type="nucleotide sequence ID" value="NZ_JAHLOQ010000030.1"/>
</dbReference>
<name>A0ABS6DYA3_9FIRM</name>
<evidence type="ECO:0000313" key="4">
    <source>
        <dbReference type="EMBL" id="MBU5336825.1"/>
    </source>
</evidence>
<dbReference type="PANTHER" id="PTHR42885">
    <property type="entry name" value="HISTIDINOL-PHOSPHATE AMINOTRANSFERASE-RELATED"/>
    <property type="match status" value="1"/>
</dbReference>